<sequence>MPSKVPSVIGGKATGTLPEGQDSEQGRHYRHLDTTTRIRRNYPYGTLPAGGKSDLSNSRRFPSGHDQVDVDYQEGGGRQDPSPKVKNDAQERMDAPTYKITKEKLKDLHQKVPKKDSNLRGDGRQRPKNENPCRDWVCCKHYSQKRRVHSDQDLNRCPPCQHRMCNNCDRVEDYQGLWWICCKQTRPQHVVINPGDEERCSACGHKRCNSRCGST</sequence>
<evidence type="ECO:0000256" key="1">
    <source>
        <dbReference type="SAM" id="MobiDB-lite"/>
    </source>
</evidence>
<dbReference type="AlphaFoldDB" id="A0A0D2B934"/>
<proteinExistence type="predicted"/>
<evidence type="ECO:0000313" key="3">
    <source>
        <dbReference type="Proteomes" id="UP000053342"/>
    </source>
</evidence>
<evidence type="ECO:0000313" key="2">
    <source>
        <dbReference type="EMBL" id="KIW48716.1"/>
    </source>
</evidence>
<name>A0A0D2B934_9EURO</name>
<gene>
    <name evidence="2" type="ORF">PV06_01281</name>
</gene>
<dbReference type="EMBL" id="KN847332">
    <property type="protein sequence ID" value="KIW48716.1"/>
    <property type="molecule type" value="Genomic_DNA"/>
</dbReference>
<protein>
    <submittedName>
        <fullName evidence="2">Uncharacterized protein</fullName>
    </submittedName>
</protein>
<feature type="compositionally biased region" description="Basic and acidic residues" evidence="1">
    <location>
        <begin position="24"/>
        <end position="36"/>
    </location>
</feature>
<dbReference type="GeneID" id="27353355"/>
<reference evidence="2 3" key="1">
    <citation type="submission" date="2015-01" db="EMBL/GenBank/DDBJ databases">
        <title>The Genome Sequence of Exophiala oligosperma CBS72588.</title>
        <authorList>
            <consortium name="The Broad Institute Genomics Platform"/>
            <person name="Cuomo C."/>
            <person name="de Hoog S."/>
            <person name="Gorbushina A."/>
            <person name="Stielow B."/>
            <person name="Teixiera M."/>
            <person name="Abouelleil A."/>
            <person name="Chapman S.B."/>
            <person name="Priest M."/>
            <person name="Young S.K."/>
            <person name="Wortman J."/>
            <person name="Nusbaum C."/>
            <person name="Birren B."/>
        </authorList>
    </citation>
    <scope>NUCLEOTIDE SEQUENCE [LARGE SCALE GENOMIC DNA]</scope>
    <source>
        <strain evidence="2 3">CBS 72588</strain>
    </source>
</reference>
<feature type="compositionally biased region" description="Basic and acidic residues" evidence="1">
    <location>
        <begin position="81"/>
        <end position="129"/>
    </location>
</feature>
<dbReference type="Proteomes" id="UP000053342">
    <property type="component" value="Unassembled WGS sequence"/>
</dbReference>
<keyword evidence="3" id="KW-1185">Reference proteome</keyword>
<dbReference type="RefSeq" id="XP_016268932.1">
    <property type="nucleotide sequence ID" value="XM_016401879.1"/>
</dbReference>
<organism evidence="2 3">
    <name type="scientific">Exophiala oligosperma</name>
    <dbReference type="NCBI Taxonomy" id="215243"/>
    <lineage>
        <taxon>Eukaryota</taxon>
        <taxon>Fungi</taxon>
        <taxon>Dikarya</taxon>
        <taxon>Ascomycota</taxon>
        <taxon>Pezizomycotina</taxon>
        <taxon>Eurotiomycetes</taxon>
        <taxon>Chaetothyriomycetidae</taxon>
        <taxon>Chaetothyriales</taxon>
        <taxon>Herpotrichiellaceae</taxon>
        <taxon>Exophiala</taxon>
    </lineage>
</organism>
<dbReference type="VEuPathDB" id="FungiDB:PV06_01281"/>
<feature type="region of interest" description="Disordered" evidence="1">
    <location>
        <begin position="1"/>
        <end position="129"/>
    </location>
</feature>
<accession>A0A0D2B934</accession>
<dbReference type="HOGENOM" id="CLU_1283261_0_0_1"/>